<dbReference type="EMBL" id="FMZV01000007">
    <property type="protein sequence ID" value="SDD46760.1"/>
    <property type="molecule type" value="Genomic_DNA"/>
</dbReference>
<gene>
    <name evidence="7" type="ORF">SAMN04488239_107198</name>
</gene>
<dbReference type="PROSITE" id="PS00065">
    <property type="entry name" value="D_2_HYDROXYACID_DH_1"/>
    <property type="match status" value="1"/>
</dbReference>
<evidence type="ECO:0000313" key="7">
    <source>
        <dbReference type="EMBL" id="SDD46760.1"/>
    </source>
</evidence>
<dbReference type="Gene3D" id="3.40.50.720">
    <property type="entry name" value="NAD(P)-binding Rossmann-like Domain"/>
    <property type="match status" value="2"/>
</dbReference>
<feature type="domain" description="D-isomer specific 2-hydroxyacid dehydrogenase catalytic" evidence="5">
    <location>
        <begin position="26"/>
        <end position="318"/>
    </location>
</feature>
<dbReference type="InterPro" id="IPR006140">
    <property type="entry name" value="D-isomer_DH_NAD-bd"/>
</dbReference>
<dbReference type="AlphaFoldDB" id="A0A1G6UZF1"/>
<organism evidence="7 8">
    <name type="scientific">Ruegeria marina</name>
    <dbReference type="NCBI Taxonomy" id="639004"/>
    <lineage>
        <taxon>Bacteria</taxon>
        <taxon>Pseudomonadati</taxon>
        <taxon>Pseudomonadota</taxon>
        <taxon>Alphaproteobacteria</taxon>
        <taxon>Rhodobacterales</taxon>
        <taxon>Roseobacteraceae</taxon>
        <taxon>Ruegeria</taxon>
    </lineage>
</organism>
<dbReference type="InterPro" id="IPR036291">
    <property type="entry name" value="NAD(P)-bd_dom_sf"/>
</dbReference>
<dbReference type="FunFam" id="3.40.50.720:FF:000203">
    <property type="entry name" value="D-3-phosphoglycerate dehydrogenase (SerA)"/>
    <property type="match status" value="1"/>
</dbReference>
<dbReference type="OrthoDB" id="9793626at2"/>
<accession>A0A1G6UZF1</accession>
<dbReference type="SUPFAM" id="SSF52283">
    <property type="entry name" value="Formate/glycerate dehydrogenase catalytic domain-like"/>
    <property type="match status" value="1"/>
</dbReference>
<evidence type="ECO:0000259" key="6">
    <source>
        <dbReference type="Pfam" id="PF02826"/>
    </source>
</evidence>
<evidence type="ECO:0000256" key="1">
    <source>
        <dbReference type="ARBA" id="ARBA00005854"/>
    </source>
</evidence>
<evidence type="ECO:0000259" key="5">
    <source>
        <dbReference type="Pfam" id="PF00389"/>
    </source>
</evidence>
<dbReference type="STRING" id="639004.SAMN04488239_107198"/>
<proteinExistence type="inferred from homology"/>
<evidence type="ECO:0000256" key="2">
    <source>
        <dbReference type="ARBA" id="ARBA00023002"/>
    </source>
</evidence>
<name>A0A1G6UZF1_9RHOB</name>
<dbReference type="CDD" id="cd05301">
    <property type="entry name" value="GDH"/>
    <property type="match status" value="1"/>
</dbReference>
<dbReference type="Pfam" id="PF00389">
    <property type="entry name" value="2-Hacid_dh"/>
    <property type="match status" value="1"/>
</dbReference>
<dbReference type="Proteomes" id="UP000199628">
    <property type="component" value="Unassembled WGS sequence"/>
</dbReference>
<dbReference type="GO" id="GO:0030267">
    <property type="term" value="F:glyoxylate reductase (NADPH) activity"/>
    <property type="evidence" value="ECO:0007669"/>
    <property type="project" value="TreeGrafter"/>
</dbReference>
<dbReference type="SUPFAM" id="SSF51735">
    <property type="entry name" value="NAD(P)-binding Rossmann-fold domains"/>
    <property type="match status" value="1"/>
</dbReference>
<dbReference type="InterPro" id="IPR050223">
    <property type="entry name" value="D-isomer_2-hydroxyacid_DH"/>
</dbReference>
<feature type="domain" description="D-isomer specific 2-hydroxyacid dehydrogenase NAD-binding" evidence="6">
    <location>
        <begin position="111"/>
        <end position="287"/>
    </location>
</feature>
<dbReference type="InterPro" id="IPR006139">
    <property type="entry name" value="D-isomer_2_OHA_DH_cat_dom"/>
</dbReference>
<keyword evidence="8" id="KW-1185">Reference proteome</keyword>
<dbReference type="GO" id="GO:0005829">
    <property type="term" value="C:cytosol"/>
    <property type="evidence" value="ECO:0007669"/>
    <property type="project" value="TreeGrafter"/>
</dbReference>
<comment type="similarity">
    <text evidence="1 4">Belongs to the D-isomer specific 2-hydroxyacid dehydrogenase family.</text>
</comment>
<evidence type="ECO:0000313" key="8">
    <source>
        <dbReference type="Proteomes" id="UP000199628"/>
    </source>
</evidence>
<dbReference type="InterPro" id="IPR029752">
    <property type="entry name" value="D-isomer_DH_CS1"/>
</dbReference>
<dbReference type="GO" id="GO:0051287">
    <property type="term" value="F:NAD binding"/>
    <property type="evidence" value="ECO:0007669"/>
    <property type="project" value="InterPro"/>
</dbReference>
<keyword evidence="2 4" id="KW-0560">Oxidoreductase</keyword>
<evidence type="ECO:0000256" key="3">
    <source>
        <dbReference type="ARBA" id="ARBA00023027"/>
    </source>
</evidence>
<keyword evidence="3" id="KW-0520">NAD</keyword>
<sequence length="319" mass="34818">MRPRLLITRPLPRAVLEQARSLFDTDVRADTGRTEGGFLQMALSDYDAIIPSLGDDFSSDVFAAAPNIRCRILANFGAGTDHINLASAQTAGITVTNTPDAVTEPTADLAMTLLLMSARRAIEGDRMVRSGSWKGWHPIEMLGQHVTEKTLGIVGMGRIGQAVARRAHFGFGMNVIFFNRSSRMLEGLPAKQESLPTVLATADFVVITVPGGSRTYHMIDSDNLARMKSTAHLINVSRGEVVCEEALIRALKYRKIAGAGLDVYEHEPDVPAELRSLDNTILLPHLGSATEETRTQMGMAALENLVAFFEQRDPPHRVV</sequence>
<dbReference type="Pfam" id="PF02826">
    <property type="entry name" value="2-Hacid_dh_C"/>
    <property type="match status" value="1"/>
</dbReference>
<protein>
    <submittedName>
        <fullName evidence="7">Gluconate 2-dehydrogenase</fullName>
    </submittedName>
</protein>
<reference evidence="8" key="1">
    <citation type="submission" date="2016-10" db="EMBL/GenBank/DDBJ databases">
        <authorList>
            <person name="Varghese N."/>
            <person name="Submissions S."/>
        </authorList>
    </citation>
    <scope>NUCLEOTIDE SEQUENCE [LARGE SCALE GENOMIC DNA]</scope>
    <source>
        <strain evidence="8">CGMCC 1.9108</strain>
    </source>
</reference>
<dbReference type="PANTHER" id="PTHR10996">
    <property type="entry name" value="2-HYDROXYACID DEHYDROGENASE-RELATED"/>
    <property type="match status" value="1"/>
</dbReference>
<dbReference type="GO" id="GO:0016618">
    <property type="term" value="F:hydroxypyruvate reductase [NAD(P)H] activity"/>
    <property type="evidence" value="ECO:0007669"/>
    <property type="project" value="TreeGrafter"/>
</dbReference>
<evidence type="ECO:0000256" key="4">
    <source>
        <dbReference type="RuleBase" id="RU003719"/>
    </source>
</evidence>
<dbReference type="PANTHER" id="PTHR10996:SF283">
    <property type="entry name" value="GLYOXYLATE_HYDROXYPYRUVATE REDUCTASE B"/>
    <property type="match status" value="1"/>
</dbReference>